<feature type="transmembrane region" description="Helical" evidence="2">
    <location>
        <begin position="529"/>
        <end position="552"/>
    </location>
</feature>
<dbReference type="PROSITE" id="PS50011">
    <property type="entry name" value="PROTEIN_KINASE_DOM"/>
    <property type="match status" value="1"/>
</dbReference>
<dbReference type="SUPFAM" id="SSF56112">
    <property type="entry name" value="Protein kinase-like (PK-like)"/>
    <property type="match status" value="1"/>
</dbReference>
<dbReference type="PANTHER" id="PTHR10566:SF113">
    <property type="entry name" value="PROTEIN ACTIVITY OF BC1 COMPLEX KINASE 7, CHLOROPLASTIC"/>
    <property type="match status" value="1"/>
</dbReference>
<keyword evidence="2" id="KW-1133">Transmembrane helix</keyword>
<dbReference type="AlphaFoldDB" id="A0A1T5CKT0"/>
<evidence type="ECO:0000256" key="2">
    <source>
        <dbReference type="SAM" id="Phobius"/>
    </source>
</evidence>
<dbReference type="EMBL" id="FUYN01000005">
    <property type="protein sequence ID" value="SKB60115.1"/>
    <property type="molecule type" value="Genomic_DNA"/>
</dbReference>
<protein>
    <submittedName>
        <fullName evidence="4">Ubiquinone biosynthesis protein</fullName>
    </submittedName>
</protein>
<dbReference type="Gene3D" id="1.10.510.10">
    <property type="entry name" value="Transferase(Phosphotransferase) domain 1"/>
    <property type="match status" value="1"/>
</dbReference>
<keyword evidence="4" id="KW-0830">Ubiquinone</keyword>
<accession>A0A1T5CKT0</accession>
<dbReference type="InterPro" id="IPR050154">
    <property type="entry name" value="UbiB_kinase"/>
</dbReference>
<dbReference type="GO" id="GO:0005524">
    <property type="term" value="F:ATP binding"/>
    <property type="evidence" value="ECO:0007669"/>
    <property type="project" value="InterPro"/>
</dbReference>
<keyword evidence="2" id="KW-0472">Membrane</keyword>
<feature type="transmembrane region" description="Helical" evidence="2">
    <location>
        <begin position="495"/>
        <end position="517"/>
    </location>
</feature>
<dbReference type="CDD" id="cd05121">
    <property type="entry name" value="ABC1_ADCK3-like"/>
    <property type="match status" value="1"/>
</dbReference>
<dbReference type="InterPro" id="IPR011009">
    <property type="entry name" value="Kinase-like_dom_sf"/>
</dbReference>
<dbReference type="PANTHER" id="PTHR10566">
    <property type="entry name" value="CHAPERONE-ACTIVITY OF BC1 COMPLEX CABC1 -RELATED"/>
    <property type="match status" value="1"/>
</dbReference>
<dbReference type="InterPro" id="IPR000719">
    <property type="entry name" value="Prot_kinase_dom"/>
</dbReference>
<feature type="domain" description="Protein kinase" evidence="3">
    <location>
        <begin position="127"/>
        <end position="454"/>
    </location>
</feature>
<dbReference type="Proteomes" id="UP000243406">
    <property type="component" value="Unassembled WGS sequence"/>
</dbReference>
<evidence type="ECO:0000256" key="1">
    <source>
        <dbReference type="ARBA" id="ARBA00009670"/>
    </source>
</evidence>
<dbReference type="GO" id="GO:0004672">
    <property type="term" value="F:protein kinase activity"/>
    <property type="evidence" value="ECO:0007669"/>
    <property type="project" value="InterPro"/>
</dbReference>
<evidence type="ECO:0000313" key="5">
    <source>
        <dbReference type="Proteomes" id="UP000243406"/>
    </source>
</evidence>
<gene>
    <name evidence="4" type="ORF">SAMN02745120_2254</name>
</gene>
<dbReference type="InterPro" id="IPR004147">
    <property type="entry name" value="ABC1_dom"/>
</dbReference>
<proteinExistence type="inferred from homology"/>
<keyword evidence="5" id="KW-1185">Reference proteome</keyword>
<comment type="similarity">
    <text evidence="1">Belongs to the protein kinase superfamily. ADCK protein kinase family.</text>
</comment>
<dbReference type="RefSeq" id="WP_079590056.1">
    <property type="nucleotide sequence ID" value="NZ_DAMCMJ010000011.1"/>
</dbReference>
<sequence length="556" mass="64012">MKFKYYKPKYNNLKRTSEILQILGKYGFTFFAEKINIEEVFGKIKIPANSNIMNMSTGERIRCAFEELGTTFIKLGQILSTRSDLLDSDILTELKKLQDDVNPNSYEDLNTVFFSQFNKNIEDKVKYINKKPLAAASIGQVYFAVLETGDKVIIKIQRPNIENTIRMDLDILRSIARLLDEYLNYSGISFIQIYEEFSNQILRELDYNFEARNCDKFREIHKNDYKIYIPEINWELTSQKVLTMEWIDGIKINEIENNDKYYNKIEISQVWIKAIMKQVFIHGFFHADPHPGNILILKNNKIALIDFGMVGFIDKNTIEFISEIFIALTINDTQSIVDALFEMDAISMDADVQKIYHDLNIFIHYYYSLSLSKINITELLTEFLRFCRENNLKLPSQVSLLSKTLITLEGGVREINPSISISEILTDFAKDFYKDKLSLKNIALESKYSIKGFLSDFKSLPRQLRILLKSIEKNNIKIAIDDSSFVKIDKTLNHVTNIISISLIIAGLIVGSSLVITTKVEPTLWGYPVLGIIGYLASAIMGLVLIISIVIAQRKR</sequence>
<name>A0A1T5CKT0_9FIRM</name>
<reference evidence="5" key="1">
    <citation type="submission" date="2017-02" db="EMBL/GenBank/DDBJ databases">
        <authorList>
            <person name="Varghese N."/>
            <person name="Submissions S."/>
        </authorList>
    </citation>
    <scope>NUCLEOTIDE SEQUENCE [LARGE SCALE GENOMIC DNA]</scope>
    <source>
        <strain evidence="5">ATCC 35199</strain>
    </source>
</reference>
<evidence type="ECO:0000313" key="4">
    <source>
        <dbReference type="EMBL" id="SKB60115.1"/>
    </source>
</evidence>
<dbReference type="OrthoDB" id="9795390at2"/>
<evidence type="ECO:0000259" key="3">
    <source>
        <dbReference type="PROSITE" id="PS50011"/>
    </source>
</evidence>
<organism evidence="4 5">
    <name type="scientific">Acetoanaerobium noterae</name>
    <dbReference type="NCBI Taxonomy" id="745369"/>
    <lineage>
        <taxon>Bacteria</taxon>
        <taxon>Bacillati</taxon>
        <taxon>Bacillota</taxon>
        <taxon>Clostridia</taxon>
        <taxon>Peptostreptococcales</taxon>
        <taxon>Filifactoraceae</taxon>
        <taxon>Acetoanaerobium</taxon>
    </lineage>
</organism>
<dbReference type="Pfam" id="PF03109">
    <property type="entry name" value="ABC1"/>
    <property type="match status" value="1"/>
</dbReference>
<keyword evidence="2" id="KW-0812">Transmembrane</keyword>